<gene>
    <name evidence="2" type="ORF">PDIGIT_LOCUS4090</name>
</gene>
<dbReference type="EMBL" id="CAOQHR010000002">
    <property type="protein sequence ID" value="CAI6329191.1"/>
    <property type="molecule type" value="Genomic_DNA"/>
</dbReference>
<organism evidence="2 3">
    <name type="scientific">Periconia digitata</name>
    <dbReference type="NCBI Taxonomy" id="1303443"/>
    <lineage>
        <taxon>Eukaryota</taxon>
        <taxon>Fungi</taxon>
        <taxon>Dikarya</taxon>
        <taxon>Ascomycota</taxon>
        <taxon>Pezizomycotina</taxon>
        <taxon>Dothideomycetes</taxon>
        <taxon>Pleosporomycetidae</taxon>
        <taxon>Pleosporales</taxon>
        <taxon>Massarineae</taxon>
        <taxon>Periconiaceae</taxon>
        <taxon>Periconia</taxon>
    </lineage>
</organism>
<sequence>MGVCMMSMPLIILFFCFFLQGGGFSSSLFFFFFLSCMYHLFNCLLCLFTFFSSIYPFVTW</sequence>
<name>A0A9W4XJS3_9PLEO</name>
<keyword evidence="1" id="KW-1133">Transmembrane helix</keyword>
<evidence type="ECO:0000313" key="3">
    <source>
        <dbReference type="Proteomes" id="UP001152607"/>
    </source>
</evidence>
<evidence type="ECO:0000256" key="1">
    <source>
        <dbReference type="SAM" id="Phobius"/>
    </source>
</evidence>
<dbReference type="AlphaFoldDB" id="A0A9W4XJS3"/>
<keyword evidence="1" id="KW-0812">Transmembrane</keyword>
<reference evidence="2" key="1">
    <citation type="submission" date="2023-01" db="EMBL/GenBank/DDBJ databases">
        <authorList>
            <person name="Van Ghelder C."/>
            <person name="Rancurel C."/>
        </authorList>
    </citation>
    <scope>NUCLEOTIDE SEQUENCE</scope>
    <source>
        <strain evidence="2">CNCM I-4278</strain>
    </source>
</reference>
<proteinExistence type="predicted"/>
<evidence type="ECO:0000313" key="2">
    <source>
        <dbReference type="EMBL" id="CAI6329191.1"/>
    </source>
</evidence>
<feature type="transmembrane region" description="Helical" evidence="1">
    <location>
        <begin position="37"/>
        <end position="58"/>
    </location>
</feature>
<dbReference type="Proteomes" id="UP001152607">
    <property type="component" value="Unassembled WGS sequence"/>
</dbReference>
<comment type="caution">
    <text evidence="2">The sequence shown here is derived from an EMBL/GenBank/DDBJ whole genome shotgun (WGS) entry which is preliminary data.</text>
</comment>
<protein>
    <submittedName>
        <fullName evidence="2">Uncharacterized protein</fullName>
    </submittedName>
</protein>
<keyword evidence="3" id="KW-1185">Reference proteome</keyword>
<keyword evidence="1" id="KW-0472">Membrane</keyword>
<accession>A0A9W4XJS3</accession>